<evidence type="ECO:0000313" key="3">
    <source>
        <dbReference type="EMBL" id="TWG01542.1"/>
    </source>
</evidence>
<dbReference type="Gene3D" id="3.30.10.20">
    <property type="match status" value="1"/>
</dbReference>
<dbReference type="RefSeq" id="WP_145907893.1">
    <property type="nucleotide sequence ID" value="NZ_BAAAMZ010000007.1"/>
</dbReference>
<protein>
    <submittedName>
        <fullName evidence="3">PASTA domain-containing protein</fullName>
    </submittedName>
</protein>
<organism evidence="3 4">
    <name type="scientific">Kitasatospora viridis</name>
    <dbReference type="NCBI Taxonomy" id="281105"/>
    <lineage>
        <taxon>Bacteria</taxon>
        <taxon>Bacillati</taxon>
        <taxon>Actinomycetota</taxon>
        <taxon>Actinomycetes</taxon>
        <taxon>Kitasatosporales</taxon>
        <taxon>Streptomycetaceae</taxon>
        <taxon>Kitasatospora</taxon>
    </lineage>
</organism>
<dbReference type="OrthoDB" id="3874110at2"/>
<keyword evidence="1" id="KW-0472">Membrane</keyword>
<dbReference type="EMBL" id="VIWT01000001">
    <property type="protein sequence ID" value="TWG01542.1"/>
    <property type="molecule type" value="Genomic_DNA"/>
</dbReference>
<dbReference type="PROSITE" id="PS51178">
    <property type="entry name" value="PASTA"/>
    <property type="match status" value="1"/>
</dbReference>
<evidence type="ECO:0000313" key="4">
    <source>
        <dbReference type="Proteomes" id="UP000317940"/>
    </source>
</evidence>
<name>A0A561UQA3_9ACTN</name>
<gene>
    <name evidence="3" type="ORF">FHX73_115443</name>
</gene>
<dbReference type="AlphaFoldDB" id="A0A561UQA3"/>
<accession>A0A561UQA3</accession>
<evidence type="ECO:0000256" key="1">
    <source>
        <dbReference type="SAM" id="Phobius"/>
    </source>
</evidence>
<evidence type="ECO:0000259" key="2">
    <source>
        <dbReference type="PROSITE" id="PS51178"/>
    </source>
</evidence>
<dbReference type="CDD" id="cd06577">
    <property type="entry name" value="PASTA_pknB"/>
    <property type="match status" value="1"/>
</dbReference>
<sequence length="203" mass="20456">MTSFDPHNGSTGFVPDSDSDFGKALIQAMDDFSHSASAPSFDSAGIVRRTRRRRGVLALAGSAAAVAAAVTLTLTLGTFSGGSTVAVAAAPTAAPTASYDNELPPSADVAQPMPQDTNANAVVVPDLIGMNQEQATHALRVLGLDVSVGQTHTNVNPQFFPSAHASLIGPGGQVPVGIVAYTSPAAGTRVAPGTIIGIGITHE</sequence>
<comment type="caution">
    <text evidence="3">The sequence shown here is derived from an EMBL/GenBank/DDBJ whole genome shotgun (WGS) entry which is preliminary data.</text>
</comment>
<feature type="transmembrane region" description="Helical" evidence="1">
    <location>
        <begin position="56"/>
        <end position="79"/>
    </location>
</feature>
<dbReference type="InterPro" id="IPR005543">
    <property type="entry name" value="PASTA_dom"/>
</dbReference>
<reference evidence="3 4" key="1">
    <citation type="submission" date="2019-06" db="EMBL/GenBank/DDBJ databases">
        <title>Sequencing the genomes of 1000 actinobacteria strains.</title>
        <authorList>
            <person name="Klenk H.-P."/>
        </authorList>
    </citation>
    <scope>NUCLEOTIDE SEQUENCE [LARGE SCALE GENOMIC DNA]</scope>
    <source>
        <strain evidence="3 4">DSM 44826</strain>
    </source>
</reference>
<keyword evidence="4" id="KW-1185">Reference proteome</keyword>
<keyword evidence="1" id="KW-1133">Transmembrane helix</keyword>
<keyword evidence="1" id="KW-0812">Transmembrane</keyword>
<proteinExistence type="predicted"/>
<dbReference type="Proteomes" id="UP000317940">
    <property type="component" value="Unassembled WGS sequence"/>
</dbReference>
<feature type="domain" description="PASTA" evidence="2">
    <location>
        <begin position="118"/>
        <end position="202"/>
    </location>
</feature>